<dbReference type="STRING" id="72004.ENSBMUP00000011964"/>
<evidence type="ECO:0000256" key="7">
    <source>
        <dbReference type="ARBA" id="ARBA00042268"/>
    </source>
</evidence>
<dbReference type="PROSITE" id="PS51419">
    <property type="entry name" value="RAB"/>
    <property type="match status" value="1"/>
</dbReference>
<gene>
    <name evidence="9" type="ORF">M91_09475</name>
</gene>
<dbReference type="PRINTS" id="PR00627">
    <property type="entry name" value="GTPRANTC4"/>
</dbReference>
<evidence type="ECO:0000313" key="9">
    <source>
        <dbReference type="EMBL" id="ELR46526.1"/>
    </source>
</evidence>
<evidence type="ECO:0000256" key="5">
    <source>
        <dbReference type="ARBA" id="ARBA00040533"/>
    </source>
</evidence>
<feature type="non-terminal residue" evidence="9">
    <location>
        <position position="84"/>
    </location>
</feature>
<dbReference type="SUPFAM" id="SSF52540">
    <property type="entry name" value="P-loop containing nucleoside triphosphate hydrolases"/>
    <property type="match status" value="1"/>
</dbReference>
<organism evidence="9 10">
    <name type="scientific">Bos mutus</name>
    <name type="common">wild yak</name>
    <dbReference type="NCBI Taxonomy" id="72004"/>
    <lineage>
        <taxon>Eukaryota</taxon>
        <taxon>Metazoa</taxon>
        <taxon>Chordata</taxon>
        <taxon>Craniata</taxon>
        <taxon>Vertebrata</taxon>
        <taxon>Euteleostomi</taxon>
        <taxon>Mammalia</taxon>
        <taxon>Eutheria</taxon>
        <taxon>Laurasiatheria</taxon>
        <taxon>Artiodactyla</taxon>
        <taxon>Ruminantia</taxon>
        <taxon>Pecora</taxon>
        <taxon>Bovidae</taxon>
        <taxon>Bovinae</taxon>
        <taxon>Bos</taxon>
    </lineage>
</organism>
<dbReference type="AlphaFoldDB" id="L8HRL4"/>
<keyword evidence="1" id="KW-0813">Transport</keyword>
<feature type="non-terminal residue" evidence="9">
    <location>
        <position position="1"/>
    </location>
</feature>
<name>L8HRL4_9CETA</name>
<keyword evidence="2" id="KW-0547">Nucleotide-binding</keyword>
<dbReference type="Pfam" id="PF00071">
    <property type="entry name" value="Ras"/>
    <property type="match status" value="1"/>
</dbReference>
<dbReference type="GO" id="GO:0005525">
    <property type="term" value="F:GTP binding"/>
    <property type="evidence" value="ECO:0007669"/>
    <property type="project" value="UniProtKB-KW"/>
</dbReference>
<evidence type="ECO:0000256" key="2">
    <source>
        <dbReference type="ARBA" id="ARBA00022741"/>
    </source>
</evidence>
<evidence type="ECO:0000313" key="10">
    <source>
        <dbReference type="Proteomes" id="UP000011080"/>
    </source>
</evidence>
<comment type="catalytic activity">
    <reaction evidence="8">
        <text>GTP + H2O = GDP + phosphate + H(+)</text>
        <dbReference type="Rhea" id="RHEA:19669"/>
        <dbReference type="ChEBI" id="CHEBI:15377"/>
        <dbReference type="ChEBI" id="CHEBI:15378"/>
        <dbReference type="ChEBI" id="CHEBI:37565"/>
        <dbReference type="ChEBI" id="CHEBI:43474"/>
        <dbReference type="ChEBI" id="CHEBI:58189"/>
    </reaction>
    <physiologicalReaction direction="left-to-right" evidence="8">
        <dbReference type="Rhea" id="RHEA:19670"/>
    </physiologicalReaction>
</comment>
<evidence type="ECO:0000256" key="8">
    <source>
        <dbReference type="ARBA" id="ARBA00049117"/>
    </source>
</evidence>
<dbReference type="EMBL" id="JH883421">
    <property type="protein sequence ID" value="ELR46526.1"/>
    <property type="molecule type" value="Genomic_DNA"/>
</dbReference>
<dbReference type="InterPro" id="IPR027417">
    <property type="entry name" value="P-loop_NTPase"/>
</dbReference>
<reference evidence="9 10" key="1">
    <citation type="journal article" date="2012" name="Nat. Genet.">
        <title>The yak genome and adaptation to life at high altitude.</title>
        <authorList>
            <person name="Qiu Q."/>
            <person name="Zhang G."/>
            <person name="Ma T."/>
            <person name="Qian W."/>
            <person name="Wang J."/>
            <person name="Ye Z."/>
            <person name="Cao C."/>
            <person name="Hu Q."/>
            <person name="Kim J."/>
            <person name="Larkin D.M."/>
            <person name="Auvil L."/>
            <person name="Capitanu B."/>
            <person name="Ma J."/>
            <person name="Lewin H.A."/>
            <person name="Qian X."/>
            <person name="Lang Y."/>
            <person name="Zhou R."/>
            <person name="Wang L."/>
            <person name="Wang K."/>
            <person name="Xia J."/>
            <person name="Liao S."/>
            <person name="Pan S."/>
            <person name="Lu X."/>
            <person name="Hou H."/>
            <person name="Wang Y."/>
            <person name="Zang X."/>
            <person name="Yin Y."/>
            <person name="Ma H."/>
            <person name="Zhang J."/>
            <person name="Wang Z."/>
            <person name="Zhang Y."/>
            <person name="Zhang D."/>
            <person name="Yonezawa T."/>
            <person name="Hasegawa M."/>
            <person name="Zhong Y."/>
            <person name="Liu W."/>
            <person name="Zhang Y."/>
            <person name="Huang Z."/>
            <person name="Zhang S."/>
            <person name="Long R."/>
            <person name="Yang H."/>
            <person name="Wang J."/>
            <person name="Lenstra J.A."/>
            <person name="Cooper D.N."/>
            <person name="Wu Y."/>
            <person name="Wang J."/>
            <person name="Shi P."/>
            <person name="Wang J."/>
            <person name="Liu J."/>
        </authorList>
    </citation>
    <scope>NUCLEOTIDE SEQUENCE [LARGE SCALE GENOMIC DNA]</scope>
    <source>
        <strain evidence="10">yakQH1</strain>
    </source>
</reference>
<dbReference type="InterPro" id="IPR002041">
    <property type="entry name" value="Ran_GTPase"/>
</dbReference>
<evidence type="ECO:0000256" key="1">
    <source>
        <dbReference type="ARBA" id="ARBA00022448"/>
    </source>
</evidence>
<dbReference type="PANTHER" id="PTHR24071">
    <property type="entry name" value="RAN GTPASE"/>
    <property type="match status" value="1"/>
</dbReference>
<dbReference type="InterPro" id="IPR001806">
    <property type="entry name" value="Small_GTPase"/>
</dbReference>
<dbReference type="GO" id="GO:0005737">
    <property type="term" value="C:cytoplasm"/>
    <property type="evidence" value="ECO:0007669"/>
    <property type="project" value="TreeGrafter"/>
</dbReference>
<dbReference type="GO" id="GO:0006606">
    <property type="term" value="P:protein import into nucleus"/>
    <property type="evidence" value="ECO:0007669"/>
    <property type="project" value="TreeGrafter"/>
</dbReference>
<keyword evidence="4" id="KW-0342">GTP-binding</keyword>
<evidence type="ECO:0000256" key="3">
    <source>
        <dbReference type="ARBA" id="ARBA00022927"/>
    </source>
</evidence>
<evidence type="ECO:0000256" key="6">
    <source>
        <dbReference type="ARBA" id="ARBA00041239"/>
    </source>
</evidence>
<accession>L8HRL4</accession>
<dbReference type="PANTHER" id="PTHR24071:SF0">
    <property type="entry name" value="GTP-BINDING NUCLEAR PROTEIN RAN"/>
    <property type="match status" value="1"/>
</dbReference>
<proteinExistence type="predicted"/>
<dbReference type="GO" id="GO:0000054">
    <property type="term" value="P:ribosomal subunit export from nucleus"/>
    <property type="evidence" value="ECO:0007669"/>
    <property type="project" value="TreeGrafter"/>
</dbReference>
<evidence type="ECO:0000256" key="4">
    <source>
        <dbReference type="ARBA" id="ARBA00023134"/>
    </source>
</evidence>
<dbReference type="Gene3D" id="3.40.50.300">
    <property type="entry name" value="P-loop containing nucleotide triphosphate hydrolases"/>
    <property type="match status" value="1"/>
</dbReference>
<dbReference type="Proteomes" id="UP000011080">
    <property type="component" value="Unassembled WGS sequence"/>
</dbReference>
<dbReference type="GO" id="GO:0005634">
    <property type="term" value="C:nucleus"/>
    <property type="evidence" value="ECO:0007669"/>
    <property type="project" value="TreeGrafter"/>
</dbReference>
<dbReference type="GO" id="GO:0003924">
    <property type="term" value="F:GTPase activity"/>
    <property type="evidence" value="ECO:0007669"/>
    <property type="project" value="InterPro"/>
</dbReference>
<keyword evidence="3" id="KW-0653">Protein transport</keyword>
<sequence>QFKFVLVGDSGTGKTTFLKCHLTGEFEKYVAMLCVEVHPLVFQISRGPVMFKAWDRADQEKFGGLGDGYYIQVQCFIIMFDVTS</sequence>
<protein>
    <recommendedName>
        <fullName evidence="5">GTP-binding nuclear protein Ran</fullName>
    </recommendedName>
    <alternativeName>
        <fullName evidence="7">GTPase Ran</fullName>
    </alternativeName>
    <alternativeName>
        <fullName evidence="6">Ras-related nuclear protein</fullName>
    </alternativeName>
</protein>